<dbReference type="InterPro" id="IPR004360">
    <property type="entry name" value="Glyas_Fos-R_dOase_dom"/>
</dbReference>
<keyword evidence="3" id="KW-1185">Reference proteome</keyword>
<dbReference type="AlphaFoldDB" id="A0A7W6CC15"/>
<dbReference type="SUPFAM" id="SSF54593">
    <property type="entry name" value="Glyoxalase/Bleomycin resistance protein/Dihydroxybiphenyl dioxygenase"/>
    <property type="match status" value="1"/>
</dbReference>
<dbReference type="PROSITE" id="PS51819">
    <property type="entry name" value="VOC"/>
    <property type="match status" value="1"/>
</dbReference>
<dbReference type="RefSeq" id="WP_183895446.1">
    <property type="nucleotide sequence ID" value="NZ_JACIDV010000004.1"/>
</dbReference>
<protein>
    <submittedName>
        <fullName evidence="2">Lactoylglutathione lyase</fullName>
        <ecNumber evidence="2">4.4.1.5</ecNumber>
    </submittedName>
</protein>
<dbReference type="CDD" id="cd06587">
    <property type="entry name" value="VOC"/>
    <property type="match status" value="1"/>
</dbReference>
<dbReference type="EC" id="4.4.1.5" evidence="2"/>
<dbReference type="Pfam" id="PF00903">
    <property type="entry name" value="Glyoxalase"/>
    <property type="match status" value="1"/>
</dbReference>
<evidence type="ECO:0000259" key="1">
    <source>
        <dbReference type="PROSITE" id="PS51819"/>
    </source>
</evidence>
<keyword evidence="2" id="KW-0456">Lyase</keyword>
<dbReference type="InterPro" id="IPR037523">
    <property type="entry name" value="VOC_core"/>
</dbReference>
<name>A0A7W6CC15_9HYPH</name>
<accession>A0A7W6CC15</accession>
<dbReference type="Proteomes" id="UP000565286">
    <property type="component" value="Unassembled WGS sequence"/>
</dbReference>
<evidence type="ECO:0000313" key="3">
    <source>
        <dbReference type="Proteomes" id="UP000565286"/>
    </source>
</evidence>
<comment type="caution">
    <text evidence="2">The sequence shown here is derived from an EMBL/GenBank/DDBJ whole genome shotgun (WGS) entry which is preliminary data.</text>
</comment>
<gene>
    <name evidence="2" type="ORF">GGQ73_001670</name>
</gene>
<dbReference type="InterPro" id="IPR029068">
    <property type="entry name" value="Glyas_Bleomycin-R_OHBP_Dase"/>
</dbReference>
<proteinExistence type="predicted"/>
<reference evidence="2 3" key="1">
    <citation type="submission" date="2020-08" db="EMBL/GenBank/DDBJ databases">
        <title>Genomic Encyclopedia of Type Strains, Phase IV (KMG-IV): sequencing the most valuable type-strain genomes for metagenomic binning, comparative biology and taxonomic classification.</title>
        <authorList>
            <person name="Goeker M."/>
        </authorList>
    </citation>
    <scope>NUCLEOTIDE SEQUENCE [LARGE SCALE GENOMIC DNA]</scope>
    <source>
        <strain evidence="2 3">DSM 26438</strain>
    </source>
</reference>
<feature type="domain" description="VOC" evidence="1">
    <location>
        <begin position="6"/>
        <end position="130"/>
    </location>
</feature>
<dbReference type="EMBL" id="JACIDV010000004">
    <property type="protein sequence ID" value="MBB3945735.1"/>
    <property type="molecule type" value="Genomic_DNA"/>
</dbReference>
<dbReference type="GO" id="GO:0004462">
    <property type="term" value="F:lactoylglutathione lyase activity"/>
    <property type="evidence" value="ECO:0007669"/>
    <property type="project" value="UniProtKB-EC"/>
</dbReference>
<organism evidence="2 3">
    <name type="scientific">Rhizobium skierniewicense</name>
    <dbReference type="NCBI Taxonomy" id="984260"/>
    <lineage>
        <taxon>Bacteria</taxon>
        <taxon>Pseudomonadati</taxon>
        <taxon>Pseudomonadota</taxon>
        <taxon>Alphaproteobacteria</taxon>
        <taxon>Hyphomicrobiales</taxon>
        <taxon>Rhizobiaceae</taxon>
        <taxon>Rhizobium/Agrobacterium group</taxon>
        <taxon>Rhizobium</taxon>
    </lineage>
</organism>
<sequence length="154" mass="17358">MIAVNGLYETHLTVSDLERSIDFYRDVVGLELAHTIPDRDVTFFWIGGLETSMLGLWSIRSSPLQMRLHVAFRTTLDQVIEAPAYLRSKRVVPRSGAGVEIHEPSVFPWMPSANVYFDDPDGHQLEYITMLPGKPRPDIPGMMTLSEWDGLAKG</sequence>
<evidence type="ECO:0000313" key="2">
    <source>
        <dbReference type="EMBL" id="MBB3945735.1"/>
    </source>
</evidence>
<dbReference type="Gene3D" id="3.10.180.10">
    <property type="entry name" value="2,3-Dihydroxybiphenyl 1,2-Dioxygenase, domain 1"/>
    <property type="match status" value="1"/>
</dbReference>